<dbReference type="EMBL" id="CADCXU010035324">
    <property type="protein sequence ID" value="CAB0020441.1"/>
    <property type="molecule type" value="Genomic_DNA"/>
</dbReference>
<feature type="non-terminal residue" evidence="1">
    <location>
        <position position="1"/>
    </location>
</feature>
<accession>A0A6H5GWG7</accession>
<keyword evidence="3" id="KW-1185">Reference proteome</keyword>
<proteinExistence type="predicted"/>
<evidence type="ECO:0000313" key="2">
    <source>
        <dbReference type="EMBL" id="CAB0020441.1"/>
    </source>
</evidence>
<dbReference type="Proteomes" id="UP000479000">
    <property type="component" value="Unassembled WGS sequence"/>
</dbReference>
<reference evidence="1 3" key="1">
    <citation type="submission" date="2020-02" db="EMBL/GenBank/DDBJ databases">
        <authorList>
            <person name="Ferguson B K."/>
        </authorList>
    </citation>
    <scope>NUCLEOTIDE SEQUENCE [LARGE SCALE GENOMIC DNA]</scope>
</reference>
<evidence type="ECO:0000313" key="3">
    <source>
        <dbReference type="Proteomes" id="UP000479000"/>
    </source>
</evidence>
<gene>
    <name evidence="1" type="ORF">NTEN_LOCUS12695</name>
    <name evidence="2" type="ORF">NTEN_LOCUS24020</name>
</gene>
<sequence>FDCTMPMSTTLTVYIRPCGRTLDDPGTSSRAWSFSIKSLKLKRRVASFVLRSSSASQSQE</sequence>
<dbReference type="EMBL" id="CADCXU010019053">
    <property type="protein sequence ID" value="CAB0007411.1"/>
    <property type="molecule type" value="Genomic_DNA"/>
</dbReference>
<name>A0A6H5GWG7_9HEMI</name>
<evidence type="ECO:0000313" key="1">
    <source>
        <dbReference type="EMBL" id="CAB0007411.1"/>
    </source>
</evidence>
<protein>
    <submittedName>
        <fullName evidence="1">Uncharacterized protein</fullName>
    </submittedName>
</protein>
<dbReference type="AlphaFoldDB" id="A0A6H5GWG7"/>
<organism evidence="1 3">
    <name type="scientific">Nesidiocoris tenuis</name>
    <dbReference type="NCBI Taxonomy" id="355587"/>
    <lineage>
        <taxon>Eukaryota</taxon>
        <taxon>Metazoa</taxon>
        <taxon>Ecdysozoa</taxon>
        <taxon>Arthropoda</taxon>
        <taxon>Hexapoda</taxon>
        <taxon>Insecta</taxon>
        <taxon>Pterygota</taxon>
        <taxon>Neoptera</taxon>
        <taxon>Paraneoptera</taxon>
        <taxon>Hemiptera</taxon>
        <taxon>Heteroptera</taxon>
        <taxon>Panheteroptera</taxon>
        <taxon>Cimicomorpha</taxon>
        <taxon>Miridae</taxon>
        <taxon>Dicyphina</taxon>
        <taxon>Nesidiocoris</taxon>
    </lineage>
</organism>